<dbReference type="AlphaFoldDB" id="A0A381TUN2"/>
<reference evidence="2" key="1">
    <citation type="submission" date="2018-05" db="EMBL/GenBank/DDBJ databases">
        <authorList>
            <person name="Lanie J.A."/>
            <person name="Ng W.-L."/>
            <person name="Kazmierczak K.M."/>
            <person name="Andrzejewski T.M."/>
            <person name="Davidsen T.M."/>
            <person name="Wayne K.J."/>
            <person name="Tettelin H."/>
            <person name="Glass J.I."/>
            <person name="Rusch D."/>
            <person name="Podicherti R."/>
            <person name="Tsui H.-C.T."/>
            <person name="Winkler M.E."/>
        </authorList>
    </citation>
    <scope>NUCLEOTIDE SEQUENCE</scope>
</reference>
<feature type="transmembrane region" description="Helical" evidence="1">
    <location>
        <begin position="20"/>
        <end position="40"/>
    </location>
</feature>
<organism evidence="2">
    <name type="scientific">marine metagenome</name>
    <dbReference type="NCBI Taxonomy" id="408172"/>
    <lineage>
        <taxon>unclassified sequences</taxon>
        <taxon>metagenomes</taxon>
        <taxon>ecological metagenomes</taxon>
    </lineage>
</organism>
<keyword evidence="1" id="KW-0812">Transmembrane</keyword>
<keyword evidence="1" id="KW-1133">Transmembrane helix</keyword>
<sequence length="180" mass="20746">VTIEELVIVLARIAGSLPVLRWAFAGAIIAILVDFSDLFMMNLLNLGGLRDYQAFDKLADIAYMVTFLSVALRWSGTPRNVALALFAFRIVGIGVFELVAWRGVLLFFPNLFDFWFVLVAGLMHFKPSYYMTRRRAAFWIVALLVLKEFQEYVLHWGKWLDNYRATDVVVDWWHAICGLF</sequence>
<dbReference type="EMBL" id="UINC01004916">
    <property type="protein sequence ID" value="SVA17793.1"/>
    <property type="molecule type" value="Genomic_DNA"/>
</dbReference>
<feature type="transmembrane region" description="Helical" evidence="1">
    <location>
        <begin position="107"/>
        <end position="125"/>
    </location>
</feature>
<evidence type="ECO:0000256" key="1">
    <source>
        <dbReference type="SAM" id="Phobius"/>
    </source>
</evidence>
<keyword evidence="1" id="KW-0472">Membrane</keyword>
<protein>
    <submittedName>
        <fullName evidence="2">Uncharacterized protein</fullName>
    </submittedName>
</protein>
<proteinExistence type="predicted"/>
<name>A0A381TUN2_9ZZZZ</name>
<feature type="non-terminal residue" evidence="2">
    <location>
        <position position="1"/>
    </location>
</feature>
<accession>A0A381TUN2</accession>
<evidence type="ECO:0000313" key="2">
    <source>
        <dbReference type="EMBL" id="SVA17793.1"/>
    </source>
</evidence>
<gene>
    <name evidence="2" type="ORF">METZ01_LOCUS70647</name>
</gene>
<feature type="transmembrane region" description="Helical" evidence="1">
    <location>
        <begin position="81"/>
        <end position="101"/>
    </location>
</feature>